<evidence type="ECO:0000313" key="7">
    <source>
        <dbReference type="Proteomes" id="UP000228859"/>
    </source>
</evidence>
<evidence type="ECO:0000256" key="4">
    <source>
        <dbReference type="PROSITE-ProRule" id="PRU00335"/>
    </source>
</evidence>
<dbReference type="PANTHER" id="PTHR47506">
    <property type="entry name" value="TRANSCRIPTIONAL REGULATORY PROTEIN"/>
    <property type="match status" value="1"/>
</dbReference>
<gene>
    <name evidence="6" type="ORF">CFH83_09615</name>
</gene>
<dbReference type="RefSeq" id="WP_299804955.1">
    <property type="nucleotide sequence ID" value="NZ_DLUI01000139.1"/>
</dbReference>
<accession>A0A2D3WMF3</accession>
<keyword evidence="3" id="KW-0804">Transcription</keyword>
<dbReference type="SUPFAM" id="SSF46689">
    <property type="entry name" value="Homeodomain-like"/>
    <property type="match status" value="1"/>
</dbReference>
<evidence type="ECO:0000259" key="5">
    <source>
        <dbReference type="PROSITE" id="PS50977"/>
    </source>
</evidence>
<dbReference type="Gene3D" id="1.10.357.10">
    <property type="entry name" value="Tetracycline Repressor, domain 2"/>
    <property type="match status" value="1"/>
</dbReference>
<dbReference type="InterPro" id="IPR009057">
    <property type="entry name" value="Homeodomain-like_sf"/>
</dbReference>
<dbReference type="GO" id="GO:0003677">
    <property type="term" value="F:DNA binding"/>
    <property type="evidence" value="ECO:0007669"/>
    <property type="project" value="UniProtKB-UniRule"/>
</dbReference>
<dbReference type="EMBL" id="DLUI01000139">
    <property type="protein sequence ID" value="DAB37733.1"/>
    <property type="molecule type" value="Genomic_DNA"/>
</dbReference>
<evidence type="ECO:0000256" key="3">
    <source>
        <dbReference type="ARBA" id="ARBA00023163"/>
    </source>
</evidence>
<dbReference type="InterPro" id="IPR011075">
    <property type="entry name" value="TetR_C"/>
</dbReference>
<sequence length="191" mass="21475">MEQNTRQKLIDATYEEVYSHGYQGAALADILANAGVHKGSMYHFFPNKKEMALSAIKEKIAERFGTRYLAIAKGEGDYLAHFFEGLRDLKQRDFRRGCPVANIVQEMSNIDEDFNVAMKEIYAKFRQSIKIIFDKAVSVGELRSCDTAKLALFTTSTLEGAILSAKASGDAQDYLDCVECLISYIESYTHE</sequence>
<keyword evidence="2 4" id="KW-0238">DNA-binding</keyword>
<feature type="domain" description="HTH tetR-type" evidence="5">
    <location>
        <begin position="3"/>
        <end position="63"/>
    </location>
</feature>
<reference evidence="6 7" key="1">
    <citation type="journal article" date="2017" name="Front. Microbiol.">
        <title>Comparative Genomic Analysis of the Class Epsilonproteobacteria and Proposed Reclassification to Epsilonbacteraeota (phyl. nov.).</title>
        <authorList>
            <person name="Waite D.W."/>
            <person name="Vanwonterghem I."/>
            <person name="Rinke C."/>
            <person name="Parks D.H."/>
            <person name="Zhang Y."/>
            <person name="Takai K."/>
            <person name="Sievert S.M."/>
            <person name="Simon J."/>
            <person name="Campbell B.J."/>
            <person name="Hanson T.E."/>
            <person name="Woyke T."/>
            <person name="Klotz M.G."/>
            <person name="Hugenholtz P."/>
        </authorList>
    </citation>
    <scope>NUCLEOTIDE SEQUENCE [LARGE SCALE GENOMIC DNA]</scope>
    <source>
        <strain evidence="6">UBA12443</strain>
    </source>
</reference>
<organism evidence="6 7">
    <name type="scientific">Sulfuricurvum kujiense</name>
    <dbReference type="NCBI Taxonomy" id="148813"/>
    <lineage>
        <taxon>Bacteria</taxon>
        <taxon>Pseudomonadati</taxon>
        <taxon>Campylobacterota</taxon>
        <taxon>Epsilonproteobacteria</taxon>
        <taxon>Campylobacterales</taxon>
        <taxon>Sulfurimonadaceae</taxon>
        <taxon>Sulfuricurvum</taxon>
    </lineage>
</organism>
<dbReference type="Pfam" id="PF00440">
    <property type="entry name" value="TetR_N"/>
    <property type="match status" value="1"/>
</dbReference>
<proteinExistence type="predicted"/>
<evidence type="ECO:0000313" key="6">
    <source>
        <dbReference type="EMBL" id="DAB37733.1"/>
    </source>
</evidence>
<dbReference type="Proteomes" id="UP000228859">
    <property type="component" value="Unassembled WGS sequence"/>
</dbReference>
<feature type="DNA-binding region" description="H-T-H motif" evidence="4">
    <location>
        <begin position="26"/>
        <end position="45"/>
    </location>
</feature>
<dbReference type="InterPro" id="IPR036271">
    <property type="entry name" value="Tet_transcr_reg_TetR-rel_C_sf"/>
</dbReference>
<keyword evidence="1" id="KW-0805">Transcription regulation</keyword>
<evidence type="ECO:0000256" key="1">
    <source>
        <dbReference type="ARBA" id="ARBA00023015"/>
    </source>
</evidence>
<name>A0A2D3WMF3_9BACT</name>
<dbReference type="InterPro" id="IPR001647">
    <property type="entry name" value="HTH_TetR"/>
</dbReference>
<dbReference type="AlphaFoldDB" id="A0A2D3WMF3"/>
<evidence type="ECO:0000256" key="2">
    <source>
        <dbReference type="ARBA" id="ARBA00023125"/>
    </source>
</evidence>
<comment type="caution">
    <text evidence="6">The sequence shown here is derived from an EMBL/GenBank/DDBJ whole genome shotgun (WGS) entry which is preliminary data.</text>
</comment>
<dbReference type="Pfam" id="PF16925">
    <property type="entry name" value="TetR_C_13"/>
    <property type="match status" value="1"/>
</dbReference>
<dbReference type="SUPFAM" id="SSF48498">
    <property type="entry name" value="Tetracyclin repressor-like, C-terminal domain"/>
    <property type="match status" value="1"/>
</dbReference>
<dbReference type="PANTHER" id="PTHR47506:SF3">
    <property type="entry name" value="HTH-TYPE TRANSCRIPTIONAL REGULATOR LMRA"/>
    <property type="match status" value="1"/>
</dbReference>
<protein>
    <submittedName>
        <fullName evidence="6">TetR family transcriptional regulator</fullName>
    </submittedName>
</protein>
<dbReference type="PRINTS" id="PR00455">
    <property type="entry name" value="HTHTETR"/>
</dbReference>
<dbReference type="PROSITE" id="PS50977">
    <property type="entry name" value="HTH_TETR_2"/>
    <property type="match status" value="1"/>
</dbReference>